<feature type="domain" description="DUF447" evidence="1">
    <location>
        <begin position="16"/>
        <end position="43"/>
    </location>
</feature>
<comment type="caution">
    <text evidence="2">The sequence shown here is derived from an EMBL/GenBank/DDBJ whole genome shotgun (WGS) entry which is preliminary data.</text>
</comment>
<dbReference type="Pfam" id="PF04289">
    <property type="entry name" value="DUF447_N"/>
    <property type="match status" value="1"/>
</dbReference>
<evidence type="ECO:0000313" key="2">
    <source>
        <dbReference type="EMBL" id="MCL7343321.1"/>
    </source>
</evidence>
<dbReference type="InterPro" id="IPR007386">
    <property type="entry name" value="DUF447_N"/>
</dbReference>
<proteinExistence type="predicted"/>
<reference evidence="2" key="1">
    <citation type="submission" date="2022-05" db="EMBL/GenBank/DDBJ databases">
        <title>Metagenome Sequencing of an Archaeal-Dominated Microbial Community from a Hot Spring at the Los Azufres Geothermal Field, Mexico.</title>
        <authorList>
            <person name="Marin-Paredes R."/>
            <person name="Martinez-Romero E."/>
            <person name="Servin-Garciduenas L.E."/>
        </authorList>
    </citation>
    <scope>NUCLEOTIDE SEQUENCE</scope>
    <source>
        <strain evidence="2">AZ1-454</strain>
    </source>
</reference>
<dbReference type="AlphaFoldDB" id="A0AAE3FJ34"/>
<name>A0AAE3FJ34_9CREN</name>
<organism evidence="2">
    <name type="scientific">Candidatus Aramenus sulfurataquae</name>
    <dbReference type="NCBI Taxonomy" id="1326980"/>
    <lineage>
        <taxon>Archaea</taxon>
        <taxon>Thermoproteota</taxon>
        <taxon>Thermoprotei</taxon>
        <taxon>Sulfolobales</taxon>
        <taxon>Sulfolobaceae</taxon>
        <taxon>Candidatus Aramenus</taxon>
    </lineage>
</organism>
<dbReference type="EMBL" id="JZWS02000001">
    <property type="protein sequence ID" value="MCL7343321.1"/>
    <property type="molecule type" value="Genomic_DNA"/>
</dbReference>
<protein>
    <recommendedName>
        <fullName evidence="1">DUF447 domain-containing protein</fullName>
    </recommendedName>
</protein>
<accession>A0AAE3FJ34</accession>
<gene>
    <name evidence="2" type="ORF">TQ35_001885</name>
</gene>
<evidence type="ECO:0000259" key="1">
    <source>
        <dbReference type="Pfam" id="PF04289"/>
    </source>
</evidence>
<sequence length="48" mass="5173">MAQEINDIFPGEGVFEVILGTNGVKPNLSPIGVIKKGKSSRLRYTGKL</sequence>